<dbReference type="FunCoup" id="C1E8J7">
    <property type="interactions" value="1742"/>
</dbReference>
<dbReference type="eggNOG" id="KOG1036">
    <property type="taxonomic scope" value="Eukaryota"/>
</dbReference>
<dbReference type="Pfam" id="PF00400">
    <property type="entry name" value="WD40"/>
    <property type="match status" value="3"/>
</dbReference>
<dbReference type="OMA" id="VWGLWNM"/>
<keyword evidence="5" id="KW-1185">Reference proteome</keyword>
<dbReference type="InterPro" id="IPR015943">
    <property type="entry name" value="WD40/YVTN_repeat-like_dom_sf"/>
</dbReference>
<dbReference type="KEGG" id="mis:MICPUN_82557"/>
<dbReference type="AlphaFoldDB" id="C1E8J7"/>
<evidence type="ECO:0000313" key="4">
    <source>
        <dbReference type="EMBL" id="ACO64164.1"/>
    </source>
</evidence>
<dbReference type="InterPro" id="IPR036322">
    <property type="entry name" value="WD40_repeat_dom_sf"/>
</dbReference>
<dbReference type="RefSeq" id="XP_002502906.1">
    <property type="nucleotide sequence ID" value="XM_002502860.1"/>
</dbReference>
<dbReference type="GeneID" id="8244554"/>
<evidence type="ECO:0000313" key="5">
    <source>
        <dbReference type="Proteomes" id="UP000002009"/>
    </source>
</evidence>
<gene>
    <name evidence="4" type="ORF">MICPUN_82557</name>
</gene>
<sequence>MADLGLELSSPPTDGVTSLRFGDDSGLLLATSWDAGVRLYDADPVSGSSTLRQHFTTPGPVFDACFAAGGDTAIVSGGLGKSVVRHDLTSGADDVVGTHGAAVKCVEWDHETGLILSGGWDGRLKCWDARLPEERRCIADVELPGKVYSMSLTGSGSPTRRLVVAMAGRAVHVYTPMGLTMSGAPEQARESPMGHQSRCVRWLPDGTGFALASVEGRVAWEYLDLTPAAQEKKYAFKCHRVRDAGVETIHPVHAVAFHPWGTFATGGGDGVVNVWDGAHKKRLYQYPKYATSIAALAFNADGDKLAVAASYVGESGDAPAPRDAVYVRKVEPGEVTPKSGVPK</sequence>
<dbReference type="PROSITE" id="PS50082">
    <property type="entry name" value="WD_REPEATS_2"/>
    <property type="match status" value="1"/>
</dbReference>
<name>C1E8J7_MICCC</name>
<dbReference type="EMBL" id="CP001327">
    <property type="protein sequence ID" value="ACO64164.1"/>
    <property type="molecule type" value="Genomic_DNA"/>
</dbReference>
<dbReference type="OrthoDB" id="10262475at2759"/>
<dbReference type="STRING" id="296587.C1E8J7"/>
<proteinExistence type="predicted"/>
<dbReference type="Gene3D" id="2.130.10.10">
    <property type="entry name" value="YVTN repeat-like/Quinoprotein amine dehydrogenase"/>
    <property type="match status" value="1"/>
</dbReference>
<evidence type="ECO:0000256" key="2">
    <source>
        <dbReference type="ARBA" id="ARBA00022737"/>
    </source>
</evidence>
<organism evidence="4 5">
    <name type="scientific">Micromonas commoda (strain RCC299 / NOUM17 / CCMP2709)</name>
    <name type="common">Picoplanktonic green alga</name>
    <dbReference type="NCBI Taxonomy" id="296587"/>
    <lineage>
        <taxon>Eukaryota</taxon>
        <taxon>Viridiplantae</taxon>
        <taxon>Chlorophyta</taxon>
        <taxon>Mamiellophyceae</taxon>
        <taxon>Mamiellales</taxon>
        <taxon>Mamiellaceae</taxon>
        <taxon>Micromonas</taxon>
    </lineage>
</organism>
<reference evidence="4 5" key="1">
    <citation type="journal article" date="2009" name="Science">
        <title>Green evolution and dynamic adaptations revealed by genomes of the marine picoeukaryotes Micromonas.</title>
        <authorList>
            <person name="Worden A.Z."/>
            <person name="Lee J.H."/>
            <person name="Mock T."/>
            <person name="Rouze P."/>
            <person name="Simmons M.P."/>
            <person name="Aerts A.L."/>
            <person name="Allen A.E."/>
            <person name="Cuvelier M.L."/>
            <person name="Derelle E."/>
            <person name="Everett M.V."/>
            <person name="Foulon E."/>
            <person name="Grimwood J."/>
            <person name="Gundlach H."/>
            <person name="Henrissat B."/>
            <person name="Napoli C."/>
            <person name="McDonald S.M."/>
            <person name="Parker M.S."/>
            <person name="Rombauts S."/>
            <person name="Salamov A."/>
            <person name="Von Dassow P."/>
            <person name="Badger J.H."/>
            <person name="Coutinho P.M."/>
            <person name="Demir E."/>
            <person name="Dubchak I."/>
            <person name="Gentemann C."/>
            <person name="Eikrem W."/>
            <person name="Gready J.E."/>
            <person name="John U."/>
            <person name="Lanier W."/>
            <person name="Lindquist E.A."/>
            <person name="Lucas S."/>
            <person name="Mayer K.F."/>
            <person name="Moreau H."/>
            <person name="Not F."/>
            <person name="Otillar R."/>
            <person name="Panaud O."/>
            <person name="Pangilinan J."/>
            <person name="Paulsen I."/>
            <person name="Piegu B."/>
            <person name="Poliakov A."/>
            <person name="Robbens S."/>
            <person name="Schmutz J."/>
            <person name="Toulza E."/>
            <person name="Wyss T."/>
            <person name="Zelensky A."/>
            <person name="Zhou K."/>
            <person name="Armbrust E.V."/>
            <person name="Bhattacharya D."/>
            <person name="Goodenough U.W."/>
            <person name="Van de Peer Y."/>
            <person name="Grigoriev I.V."/>
        </authorList>
    </citation>
    <scope>NUCLEOTIDE SEQUENCE [LARGE SCALE GENOMIC DNA]</scope>
    <source>
        <strain evidence="5">RCC299 / NOUM17</strain>
    </source>
</reference>
<dbReference type="InterPro" id="IPR001680">
    <property type="entry name" value="WD40_rpt"/>
</dbReference>
<protein>
    <submittedName>
        <fullName evidence="4">Uncharacterized protein</fullName>
    </submittedName>
</protein>
<keyword evidence="2" id="KW-0677">Repeat</keyword>
<evidence type="ECO:0000256" key="1">
    <source>
        <dbReference type="ARBA" id="ARBA00022574"/>
    </source>
</evidence>
<accession>C1E8J7</accession>
<dbReference type="InParanoid" id="C1E8J7"/>
<dbReference type="PANTHER" id="PTHR10971">
    <property type="entry name" value="MRNA EXPORT FACTOR AND BUB3"/>
    <property type="match status" value="1"/>
</dbReference>
<dbReference type="Proteomes" id="UP000002009">
    <property type="component" value="Chromosome 6"/>
</dbReference>
<keyword evidence="1 3" id="KW-0853">WD repeat</keyword>
<dbReference type="SMART" id="SM00320">
    <property type="entry name" value="WD40"/>
    <property type="match status" value="4"/>
</dbReference>
<dbReference type="PROSITE" id="PS50294">
    <property type="entry name" value="WD_REPEATS_REGION"/>
    <property type="match status" value="1"/>
</dbReference>
<feature type="repeat" description="WD" evidence="3">
    <location>
        <begin position="96"/>
        <end position="128"/>
    </location>
</feature>
<evidence type="ECO:0000256" key="3">
    <source>
        <dbReference type="PROSITE-ProRule" id="PRU00221"/>
    </source>
</evidence>
<dbReference type="SUPFAM" id="SSF50978">
    <property type="entry name" value="WD40 repeat-like"/>
    <property type="match status" value="1"/>
</dbReference>